<organism evidence="7 8">
    <name type="scientific">Mucor velutinosus</name>
    <dbReference type="NCBI Taxonomy" id="708070"/>
    <lineage>
        <taxon>Eukaryota</taxon>
        <taxon>Fungi</taxon>
        <taxon>Fungi incertae sedis</taxon>
        <taxon>Mucoromycota</taxon>
        <taxon>Mucoromycotina</taxon>
        <taxon>Mucoromycetes</taxon>
        <taxon>Mucorales</taxon>
        <taxon>Mucorineae</taxon>
        <taxon>Mucoraceae</taxon>
        <taxon>Mucor</taxon>
    </lineage>
</organism>
<dbReference type="EMBL" id="JASEJX010000009">
    <property type="protein sequence ID" value="KAK4520946.1"/>
    <property type="molecule type" value="Genomic_DNA"/>
</dbReference>
<evidence type="ECO:0000313" key="8">
    <source>
        <dbReference type="Proteomes" id="UP001304243"/>
    </source>
</evidence>
<dbReference type="RefSeq" id="XP_064687612.1">
    <property type="nucleotide sequence ID" value="XM_064826098.1"/>
</dbReference>
<dbReference type="GO" id="GO:0005783">
    <property type="term" value="C:endoplasmic reticulum"/>
    <property type="evidence" value="ECO:0007669"/>
    <property type="project" value="TreeGrafter"/>
</dbReference>
<keyword evidence="3 4" id="KW-0175">Coiled coil</keyword>
<keyword evidence="2" id="KW-0333">Golgi apparatus</keyword>
<feature type="region of interest" description="Disordered" evidence="5">
    <location>
        <begin position="424"/>
        <end position="444"/>
    </location>
</feature>
<dbReference type="InterPro" id="IPR022091">
    <property type="entry name" value="TMF_TATA-bd"/>
</dbReference>
<dbReference type="Pfam" id="PF12325">
    <property type="entry name" value="TMF_TATA_bd"/>
    <property type="match status" value="1"/>
</dbReference>
<dbReference type="InterPro" id="IPR052602">
    <property type="entry name" value="Growth_transcription_reg"/>
</dbReference>
<dbReference type="GO" id="GO:0005794">
    <property type="term" value="C:Golgi apparatus"/>
    <property type="evidence" value="ECO:0007669"/>
    <property type="project" value="UniProtKB-SubCell"/>
</dbReference>
<proteinExistence type="predicted"/>
<keyword evidence="7" id="KW-0032">Aminotransferase</keyword>
<feature type="coiled-coil region" evidence="4">
    <location>
        <begin position="779"/>
        <end position="886"/>
    </location>
</feature>
<accession>A0AAN7DSS1</accession>
<evidence type="ECO:0000256" key="3">
    <source>
        <dbReference type="ARBA" id="ARBA00023054"/>
    </source>
</evidence>
<reference evidence="7 8" key="1">
    <citation type="submission" date="2022-11" db="EMBL/GenBank/DDBJ databases">
        <title>Mucor velutinosus strain NIH1002 WGS.</title>
        <authorList>
            <person name="Subramanian P."/>
            <person name="Mullikin J.C."/>
            <person name="Segre J.A."/>
            <person name="Zelazny A.M."/>
        </authorList>
    </citation>
    <scope>NUCLEOTIDE SEQUENCE [LARGE SCALE GENOMIC DNA]</scope>
    <source>
        <strain evidence="7 8">NIH1002</strain>
    </source>
</reference>
<dbReference type="AlphaFoldDB" id="A0AAN7DSS1"/>
<gene>
    <name evidence="7" type="primary">YEY2</name>
    <name evidence="7" type="ORF">ATC70_006830</name>
</gene>
<feature type="compositionally biased region" description="Basic and acidic residues" evidence="5">
    <location>
        <begin position="215"/>
        <end position="226"/>
    </location>
</feature>
<evidence type="ECO:0000256" key="4">
    <source>
        <dbReference type="SAM" id="Coils"/>
    </source>
</evidence>
<feature type="region of interest" description="Disordered" evidence="5">
    <location>
        <begin position="34"/>
        <end position="289"/>
    </location>
</feature>
<protein>
    <submittedName>
        <fullName evidence="7">Valine--pyruvate aminotransferase</fullName>
    </submittedName>
</protein>
<dbReference type="InterPro" id="IPR022092">
    <property type="entry name" value="TMF_DNA-bd"/>
</dbReference>
<feature type="compositionally biased region" description="Polar residues" evidence="5">
    <location>
        <begin position="180"/>
        <end position="193"/>
    </location>
</feature>
<evidence type="ECO:0000256" key="5">
    <source>
        <dbReference type="SAM" id="MobiDB-lite"/>
    </source>
</evidence>
<feature type="compositionally biased region" description="Polar residues" evidence="5">
    <location>
        <begin position="426"/>
        <end position="436"/>
    </location>
</feature>
<name>A0AAN7DSS1_9FUNG</name>
<comment type="caution">
    <text evidence="7">The sequence shown here is derived from an EMBL/GenBank/DDBJ whole genome shotgun (WGS) entry which is preliminary data.</text>
</comment>
<evidence type="ECO:0000313" key="7">
    <source>
        <dbReference type="EMBL" id="KAK4520946.1"/>
    </source>
</evidence>
<evidence type="ECO:0000256" key="1">
    <source>
        <dbReference type="ARBA" id="ARBA00004555"/>
    </source>
</evidence>
<keyword evidence="7" id="KW-0808">Transferase</keyword>
<feature type="compositionally biased region" description="Low complexity" evidence="5">
    <location>
        <begin position="93"/>
        <end position="103"/>
    </location>
</feature>
<dbReference type="GO" id="GO:0008483">
    <property type="term" value="F:transaminase activity"/>
    <property type="evidence" value="ECO:0007669"/>
    <property type="project" value="UniProtKB-KW"/>
</dbReference>
<feature type="compositionally biased region" description="Basic and acidic residues" evidence="5">
    <location>
        <begin position="257"/>
        <end position="272"/>
    </location>
</feature>
<dbReference type="PANTHER" id="PTHR46515:SF1">
    <property type="entry name" value="TATA ELEMENT MODULATORY FACTOR"/>
    <property type="match status" value="1"/>
</dbReference>
<dbReference type="Pfam" id="PF12329">
    <property type="entry name" value="TMF_DNA_bd"/>
    <property type="match status" value="1"/>
</dbReference>
<comment type="subcellular location">
    <subcellularLocation>
        <location evidence="1">Golgi apparatus</location>
    </subcellularLocation>
</comment>
<feature type="domain" description="TATA element modulatory factor 1 TATA binding" evidence="6">
    <location>
        <begin position="774"/>
        <end position="886"/>
    </location>
</feature>
<dbReference type="Proteomes" id="UP001304243">
    <property type="component" value="Unassembled WGS sequence"/>
</dbReference>
<feature type="compositionally biased region" description="Basic and acidic residues" evidence="5">
    <location>
        <begin position="109"/>
        <end position="176"/>
    </location>
</feature>
<feature type="compositionally biased region" description="Low complexity" evidence="5">
    <location>
        <begin position="34"/>
        <end position="47"/>
    </location>
</feature>
<sequence length="899" mass="101430">MSGFFGSNEATSRWGGYFKQAISNVETTFDSLLEQPQTQQLQPSTTVQDKDTETETYVDPISGMVTTIEKPKKPKASVEKKPEPPAATKLLESRSSSDLSSRLAAVMAEKSKRADKFPRHSRKAPEGTPEAKVDEKVIDKEATLKDEKEAAPTIEDNKVEGKEEGDADAKEEEKEQAAATSNADSQAEASSEAVQDEVKSSATFTDPLQADMEESVTKDVAPKDDTNSTPDATAEKALQNDKKTDDVDVSAPASAEKPSKIKADTAMNKDTKQASAKANSNHIENDEKDRILEQRETQLMQVMENITKLHDQMQQLQDNAVKKENQLQAKIDQLEAEIKQNQGENAQAGSPAILQKSVKRLEATVDDLKKQMLAKDEKIQGLLHEGEKLSKVELKHSTTIKKLRLEKTEADKNIAELTKKLEKATSDLSQASQKGTKQTENERRLQESVKLLQDLTEQQTKHINKLESEKLVTQKKLTETETSLKKLQNSMEEERNKAKLEAEKVNAAALEKEIKANDRLHKELTKLKENAESLETKLRKEIRELQIALQTVEEQAGQREDDLRQELADLQTKLQQSDSRMDDINASVDEATAPLLRQIEELQSQHALAIKTRDQAEQSMVIRMQAAEDERKRAIEKDTKLQEEANSLNERLEQAESELEKLRSQVTTLEAQVEADNVVRKELEERIQVLIKEKAELNEKEAKDQEGLKSQYQHLMKERLAEERKQFEIKLKAAAASSASSTPTLDQDSDDVLVNKTKHVRTPSISSRSSFDSSSTTPAVVSSILVERLQANIRQLENQLSFYQTQLHSSSQSRDELSEEVLSMTQEMEQLRKEVKKTRQLEEQHQQLNDRYQTLLELLGEKAEQVEELKADLQDVKEMYKSQIIDLVQKIDHLNSNKK</sequence>
<feature type="compositionally biased region" description="Polar residues" evidence="5">
    <location>
        <begin position="273"/>
        <end position="282"/>
    </location>
</feature>
<keyword evidence="8" id="KW-1185">Reference proteome</keyword>
<dbReference type="PANTHER" id="PTHR46515">
    <property type="entry name" value="TATA ELEMENT MODULATORY FACTOR TMF1"/>
    <property type="match status" value="1"/>
</dbReference>
<evidence type="ECO:0000256" key="2">
    <source>
        <dbReference type="ARBA" id="ARBA00023034"/>
    </source>
</evidence>
<dbReference type="GeneID" id="89950516"/>
<evidence type="ECO:0000259" key="6">
    <source>
        <dbReference type="Pfam" id="PF12325"/>
    </source>
</evidence>